<dbReference type="Pfam" id="PF20378">
    <property type="entry name" value="DUF6673"/>
    <property type="match status" value="1"/>
</dbReference>
<gene>
    <name evidence="2" type="ORF">LIZ65_10545</name>
</gene>
<name>A0ABS8DH19_9FIRM</name>
<evidence type="ECO:0000313" key="2">
    <source>
        <dbReference type="EMBL" id="MCB7387725.1"/>
    </source>
</evidence>
<proteinExistence type="predicted"/>
<dbReference type="RefSeq" id="WP_066737073.1">
    <property type="nucleotide sequence ID" value="NZ_JAJCIQ010000006.1"/>
</dbReference>
<organism evidence="2 3">
    <name type="scientific">Bariatricus massiliensis</name>
    <dbReference type="NCBI Taxonomy" id="1745713"/>
    <lineage>
        <taxon>Bacteria</taxon>
        <taxon>Bacillati</taxon>
        <taxon>Bacillota</taxon>
        <taxon>Clostridia</taxon>
        <taxon>Lachnospirales</taxon>
        <taxon>Lachnospiraceae</taxon>
        <taxon>Bariatricus</taxon>
    </lineage>
</organism>
<evidence type="ECO:0000259" key="1">
    <source>
        <dbReference type="Pfam" id="PF20378"/>
    </source>
</evidence>
<evidence type="ECO:0000313" key="3">
    <source>
        <dbReference type="Proteomes" id="UP001299546"/>
    </source>
</evidence>
<reference evidence="2 3" key="1">
    <citation type="submission" date="2021-10" db="EMBL/GenBank/DDBJ databases">
        <title>Collection of gut derived symbiotic bacterial strains cultured from healthy donors.</title>
        <authorList>
            <person name="Lin H."/>
            <person name="Littmann E."/>
            <person name="Kohout C."/>
            <person name="Pamer E.G."/>
        </authorList>
    </citation>
    <scope>NUCLEOTIDE SEQUENCE [LARGE SCALE GENOMIC DNA]</scope>
    <source>
        <strain evidence="2 3">DFI.1.165</strain>
    </source>
</reference>
<protein>
    <recommendedName>
        <fullName evidence="1">DUF6673 domain-containing protein</fullName>
    </recommendedName>
</protein>
<comment type="caution">
    <text evidence="2">The sequence shown here is derived from an EMBL/GenBank/DDBJ whole genome shotgun (WGS) entry which is preliminary data.</text>
</comment>
<dbReference type="Proteomes" id="UP001299546">
    <property type="component" value="Unassembled WGS sequence"/>
</dbReference>
<sequence length="118" mass="13026">MKMVEVKLLGVALQADLLNPKVVQKFETKFDETVKRIKAASSEMTGSIAIKEQCSAIIDYVDDIFGEGSAEKVFGSEVDFLTCLEALDEMASLYPEQVAPIIKKRTAKINQKLKVIGE</sequence>
<feature type="domain" description="DUF6673" evidence="1">
    <location>
        <begin position="8"/>
        <end position="113"/>
    </location>
</feature>
<keyword evidence="3" id="KW-1185">Reference proteome</keyword>
<dbReference type="InterPro" id="IPR046655">
    <property type="entry name" value="DUF6673"/>
</dbReference>
<accession>A0ABS8DH19</accession>
<dbReference type="EMBL" id="JAJCIS010000005">
    <property type="protein sequence ID" value="MCB7387725.1"/>
    <property type="molecule type" value="Genomic_DNA"/>
</dbReference>